<protein>
    <submittedName>
        <fullName evidence="1">Uncharacterized protein</fullName>
    </submittedName>
</protein>
<sequence length="37" mass="3962">MIPHCPVVGAAGADQVYCESCWRLDPAKPSCSSPKRT</sequence>
<proteinExistence type="predicted"/>
<dbReference type="EMBL" id="GGEC01074791">
    <property type="protein sequence ID" value="MBX55275.1"/>
    <property type="molecule type" value="Transcribed_RNA"/>
</dbReference>
<dbReference type="AlphaFoldDB" id="A0A2P2PKQ9"/>
<name>A0A2P2PKQ9_RHIMU</name>
<reference evidence="1" key="1">
    <citation type="submission" date="2018-02" db="EMBL/GenBank/DDBJ databases">
        <title>Rhizophora mucronata_Transcriptome.</title>
        <authorList>
            <person name="Meera S.P."/>
            <person name="Sreeshan A."/>
            <person name="Augustine A."/>
        </authorList>
    </citation>
    <scope>NUCLEOTIDE SEQUENCE</scope>
    <source>
        <tissue evidence="1">Leaf</tissue>
    </source>
</reference>
<accession>A0A2P2PKQ9</accession>
<organism evidence="1">
    <name type="scientific">Rhizophora mucronata</name>
    <name type="common">Asiatic mangrove</name>
    <dbReference type="NCBI Taxonomy" id="61149"/>
    <lineage>
        <taxon>Eukaryota</taxon>
        <taxon>Viridiplantae</taxon>
        <taxon>Streptophyta</taxon>
        <taxon>Embryophyta</taxon>
        <taxon>Tracheophyta</taxon>
        <taxon>Spermatophyta</taxon>
        <taxon>Magnoliopsida</taxon>
        <taxon>eudicotyledons</taxon>
        <taxon>Gunneridae</taxon>
        <taxon>Pentapetalae</taxon>
        <taxon>rosids</taxon>
        <taxon>fabids</taxon>
        <taxon>Malpighiales</taxon>
        <taxon>Rhizophoraceae</taxon>
        <taxon>Rhizophora</taxon>
    </lineage>
</organism>
<evidence type="ECO:0000313" key="1">
    <source>
        <dbReference type="EMBL" id="MBX55275.1"/>
    </source>
</evidence>